<organism evidence="1 2">
    <name type="scientific">Trichonephila inaurata madagascariensis</name>
    <dbReference type="NCBI Taxonomy" id="2747483"/>
    <lineage>
        <taxon>Eukaryota</taxon>
        <taxon>Metazoa</taxon>
        <taxon>Ecdysozoa</taxon>
        <taxon>Arthropoda</taxon>
        <taxon>Chelicerata</taxon>
        <taxon>Arachnida</taxon>
        <taxon>Araneae</taxon>
        <taxon>Araneomorphae</taxon>
        <taxon>Entelegynae</taxon>
        <taxon>Araneoidea</taxon>
        <taxon>Nephilidae</taxon>
        <taxon>Trichonephila</taxon>
        <taxon>Trichonephila inaurata</taxon>
    </lineage>
</organism>
<comment type="caution">
    <text evidence="1">The sequence shown here is derived from an EMBL/GenBank/DDBJ whole genome shotgun (WGS) entry which is preliminary data.</text>
</comment>
<protein>
    <submittedName>
        <fullName evidence="1">Uncharacterized protein</fullName>
    </submittedName>
</protein>
<dbReference type="EMBL" id="BMAV01006818">
    <property type="protein sequence ID" value="GFY49080.1"/>
    <property type="molecule type" value="Genomic_DNA"/>
</dbReference>
<reference evidence="1" key="1">
    <citation type="submission" date="2020-08" db="EMBL/GenBank/DDBJ databases">
        <title>Multicomponent nature underlies the extraordinary mechanical properties of spider dragline silk.</title>
        <authorList>
            <person name="Kono N."/>
            <person name="Nakamura H."/>
            <person name="Mori M."/>
            <person name="Yoshida Y."/>
            <person name="Ohtoshi R."/>
            <person name="Malay A.D."/>
            <person name="Moran D.A.P."/>
            <person name="Tomita M."/>
            <person name="Numata K."/>
            <person name="Arakawa K."/>
        </authorList>
    </citation>
    <scope>NUCLEOTIDE SEQUENCE</scope>
</reference>
<sequence length="115" mass="13280">MRYSRNTLLGRTLTSRILESNPIIVRHDEGHRKEVHTTASPGKCNPSTYTFLEISCRINPERCTPERLDNELPFFFNWLILHIQLSSPFGTMSCRIVVSRATHPSSREMLHSNIN</sequence>
<accession>A0A8X7BYY6</accession>
<gene>
    <name evidence="1" type="ORF">TNIN_166741</name>
</gene>
<proteinExistence type="predicted"/>
<dbReference type="Proteomes" id="UP000886998">
    <property type="component" value="Unassembled WGS sequence"/>
</dbReference>
<evidence type="ECO:0000313" key="1">
    <source>
        <dbReference type="EMBL" id="GFY49080.1"/>
    </source>
</evidence>
<evidence type="ECO:0000313" key="2">
    <source>
        <dbReference type="Proteomes" id="UP000886998"/>
    </source>
</evidence>
<dbReference type="AlphaFoldDB" id="A0A8X7BYY6"/>
<keyword evidence="2" id="KW-1185">Reference proteome</keyword>
<name>A0A8X7BYY6_9ARAC</name>